<feature type="compositionally biased region" description="Polar residues" evidence="3">
    <location>
        <begin position="796"/>
        <end position="811"/>
    </location>
</feature>
<dbReference type="Proteomes" id="UP000092443">
    <property type="component" value="Unplaced"/>
</dbReference>
<dbReference type="InterPro" id="IPR018862">
    <property type="entry name" value="eIF4E-T"/>
</dbReference>
<dbReference type="GeneID" id="119643814"/>
<feature type="compositionally biased region" description="Polar residues" evidence="3">
    <location>
        <begin position="986"/>
        <end position="1001"/>
    </location>
</feature>
<evidence type="ECO:0000256" key="2">
    <source>
        <dbReference type="ARBA" id="ARBA00022490"/>
    </source>
</evidence>
<dbReference type="AlphaFoldDB" id="A0A9C5ZGM4"/>
<evidence type="ECO:0000256" key="1">
    <source>
        <dbReference type="ARBA" id="ARBA00004496"/>
    </source>
</evidence>
<dbReference type="Pfam" id="PF10477">
    <property type="entry name" value="EIF4E-T"/>
    <property type="match status" value="1"/>
</dbReference>
<keyword evidence="2" id="KW-0963">Cytoplasm</keyword>
<feature type="region of interest" description="Disordered" evidence="3">
    <location>
        <begin position="826"/>
        <end position="942"/>
    </location>
</feature>
<dbReference type="GO" id="GO:0003729">
    <property type="term" value="F:mRNA binding"/>
    <property type="evidence" value="ECO:0007669"/>
    <property type="project" value="TreeGrafter"/>
</dbReference>
<feature type="compositionally biased region" description="Low complexity" evidence="3">
    <location>
        <begin position="1002"/>
        <end position="1015"/>
    </location>
</feature>
<reference evidence="5 6" key="1">
    <citation type="submission" date="2025-04" db="UniProtKB">
        <authorList>
            <consortium name="RefSeq"/>
        </authorList>
    </citation>
    <scope>IDENTIFICATION</scope>
    <source>
        <tissue evidence="5 6">Whole body pupa</tissue>
    </source>
</reference>
<feature type="compositionally biased region" description="Polar residues" evidence="3">
    <location>
        <begin position="771"/>
        <end position="785"/>
    </location>
</feature>
<feature type="compositionally biased region" description="Low complexity" evidence="3">
    <location>
        <begin position="833"/>
        <end position="863"/>
    </location>
</feature>
<gene>
    <name evidence="5" type="primary">LOC119643814</name>
    <name evidence="6" type="synonym">LOC119643815</name>
</gene>
<dbReference type="PANTHER" id="PTHR12269:SF1">
    <property type="entry name" value="EUKARYOTIC TRANSLATION INITIATION FACTOR 4E TRANSPORTER"/>
    <property type="match status" value="1"/>
</dbReference>
<keyword evidence="4" id="KW-1185">Reference proteome</keyword>
<feature type="region of interest" description="Disordered" evidence="3">
    <location>
        <begin position="986"/>
        <end position="1015"/>
    </location>
</feature>
<feature type="region of interest" description="Disordered" evidence="3">
    <location>
        <begin position="765"/>
        <end position="811"/>
    </location>
</feature>
<feature type="region of interest" description="Disordered" evidence="3">
    <location>
        <begin position="1"/>
        <end position="20"/>
    </location>
</feature>
<feature type="compositionally biased region" description="Low complexity" evidence="3">
    <location>
        <begin position="874"/>
        <end position="886"/>
    </location>
</feature>
<feature type="region of interest" description="Disordered" evidence="3">
    <location>
        <begin position="432"/>
        <end position="465"/>
    </location>
</feature>
<dbReference type="GO" id="GO:0036464">
    <property type="term" value="C:cytoplasmic ribonucleoprotein granule"/>
    <property type="evidence" value="ECO:0007669"/>
    <property type="project" value="UniProtKB-ARBA"/>
</dbReference>
<accession>A0A9C5ZGM4</accession>
<protein>
    <submittedName>
        <fullName evidence="5">Uncharacterized protein LOC119643814 isoform X3</fullName>
    </submittedName>
    <submittedName>
        <fullName evidence="6">Uncharacterized protein LOC119643815 isoform X3</fullName>
    </submittedName>
</protein>
<comment type="subcellular location">
    <subcellularLocation>
        <location evidence="1">Cytoplasm</location>
    </subcellularLocation>
</comment>
<evidence type="ECO:0000313" key="6">
    <source>
        <dbReference type="RefSeq" id="XP_037899251.1"/>
    </source>
</evidence>
<feature type="compositionally biased region" description="Basic and acidic residues" evidence="3">
    <location>
        <begin position="160"/>
        <end position="177"/>
    </location>
</feature>
<dbReference type="RefSeq" id="XP_037899251.1">
    <property type="nucleotide sequence ID" value="XM_038043323.1"/>
</dbReference>
<evidence type="ECO:0000256" key="3">
    <source>
        <dbReference type="SAM" id="MobiDB-lite"/>
    </source>
</evidence>
<feature type="compositionally biased region" description="Low complexity" evidence="3">
    <location>
        <begin position="265"/>
        <end position="276"/>
    </location>
</feature>
<dbReference type="PANTHER" id="PTHR12269">
    <property type="entry name" value="EUKARYOTIC TRANSLATION INITIATION FACTOR 4E TRANSPORTER"/>
    <property type="match status" value="1"/>
</dbReference>
<feature type="region of interest" description="Disordered" evidence="3">
    <location>
        <begin position="252"/>
        <end position="280"/>
    </location>
</feature>
<dbReference type="RefSeq" id="XP_037899248.1">
    <property type="nucleotide sequence ID" value="XM_038043320.1"/>
</dbReference>
<dbReference type="GO" id="GO:0017148">
    <property type="term" value="P:negative regulation of translation"/>
    <property type="evidence" value="ECO:0007669"/>
    <property type="project" value="TreeGrafter"/>
</dbReference>
<feature type="compositionally biased region" description="Low complexity" evidence="3">
    <location>
        <begin position="918"/>
        <end position="934"/>
    </location>
</feature>
<proteinExistence type="predicted"/>
<sequence>MSDSHAEINPTCNKSNNAKRLDRRIGSGRLVSREVCWDYRSNSGGTRVEREKNFHGNFTSVESAPDNSNDNSPRAVLRFPEARNCERNLGERRPYDRRVLESYARSEKHENKDNGYNTRRYNATTCEDNSIDLNANHRFQLSQSCMIQRTMSFRRSQNHAFEKKEKPKLKEKDKDEPEWFSGGPTSQHDTIELHGFEEIDEHEDSYFVNENDEKHSDSSSSSPSNNRKLESANDHKAIILNNVEKDFHAEDGIDHADDDEGMSINNNSDTNGQGNNHTNELKDEKIGKHLSSDHLAEVKDATSQISPSSKSGNVDDILNFFDMDSLEYPIIAGDQNIISNEIGTSRFSRWFVNKETNKDDEFVPVASQSKPYGDDKEKELKGNGTDSLMAFFRNNHFLTPDLPKSLPHAVLALSVEELEARMRLLDTKSEHTEIPGCGAKPIRNSGSTANRCVDPPDSSPSPKTNQDVEAFKRLLNQLGAGDNKPRDVGLAINVMMDSHPDRLFSSSATALQEALNVEKQGILTQSIPVPLSNMIRHEDLAKPMQEQHQTIYQQKFLQMLPSNIQQADQSQYHMSAPIPPQHFENETFSALSVQPPQCMLPFILGHHPLKQMEMQNLLQSSGIVEVNLNYNDRDFRRLHSPSNGSEVVSKVLNGNSRSGTPAAGGNVNLMALTATMFNETQAVSTAPDISNKTHSNCLEQPKDQQKQLVLQSSQQQENSAHLFIPSQRELQIHTQTILQHALKKKLEEQQQEVVLRRRQETRKHHLDFDLLQQQGSIPGNSTVNSELMKPHHLHNPQPSSRHINSPTPLAFTPTSVLRKMTADKDVSFQQNASSQTSPQHNQQQQQHYHLQHMQQQHSQTQQSGNPSCDIFPLQQQHIQHQIQHQHPQTSQPRMILGSGSVHQESQQHHHLISSKTAQQVSPLKSQQQPQQISPQHHRHQPGHLRNQQLLKWPSPTINSNIVTISKPIGRPILKGPMTTLQMPQVQHLTPTSQTQPHPTVGQNQQKQSTQHQQQQILPHITHATKLELQQLQQHQSKGNHTSTQHMQLVINQSFPPPHIFPQSLANAQNINSMAQLHQQQHQHIYQQRSLSVQKLLQQQNQKHMQQHEVVSGHPNLSGSHLAAANNAMAPNLNYQRDGCLSPTSNQLAQWFSPELLAQASAGKLPLLNLNQALSLEEFERSIQHSSTVVHN</sequence>
<feature type="region of interest" description="Disordered" evidence="3">
    <location>
        <begin position="156"/>
        <end position="190"/>
    </location>
</feature>
<feature type="region of interest" description="Disordered" evidence="3">
    <location>
        <begin position="210"/>
        <end position="232"/>
    </location>
</feature>
<evidence type="ECO:0000313" key="4">
    <source>
        <dbReference type="Proteomes" id="UP000092443"/>
    </source>
</evidence>
<name>A0A9C5ZGM4_9MUSC</name>
<evidence type="ECO:0000313" key="5">
    <source>
        <dbReference type="RefSeq" id="XP_037899248.1"/>
    </source>
</evidence>
<dbReference type="GO" id="GO:0005634">
    <property type="term" value="C:nucleus"/>
    <property type="evidence" value="ECO:0007669"/>
    <property type="project" value="TreeGrafter"/>
</dbReference>
<organism evidence="4 5">
    <name type="scientific">Glossina fuscipes</name>
    <dbReference type="NCBI Taxonomy" id="7396"/>
    <lineage>
        <taxon>Eukaryota</taxon>
        <taxon>Metazoa</taxon>
        <taxon>Ecdysozoa</taxon>
        <taxon>Arthropoda</taxon>
        <taxon>Hexapoda</taxon>
        <taxon>Insecta</taxon>
        <taxon>Pterygota</taxon>
        <taxon>Neoptera</taxon>
        <taxon>Endopterygota</taxon>
        <taxon>Diptera</taxon>
        <taxon>Brachycera</taxon>
        <taxon>Muscomorpha</taxon>
        <taxon>Hippoboscoidea</taxon>
        <taxon>Glossinidae</taxon>
        <taxon>Glossina</taxon>
    </lineage>
</organism>